<reference evidence="2" key="1">
    <citation type="journal article" date="2019" name="Int. J. Syst. Evol. Microbiol.">
        <title>The Global Catalogue of Microorganisms (GCM) 10K type strain sequencing project: providing services to taxonomists for standard genome sequencing and annotation.</title>
        <authorList>
            <consortium name="The Broad Institute Genomics Platform"/>
            <consortium name="The Broad Institute Genome Sequencing Center for Infectious Disease"/>
            <person name="Wu L."/>
            <person name="Ma J."/>
        </authorList>
    </citation>
    <scope>NUCLEOTIDE SEQUENCE [LARGE SCALE GENOMIC DNA]</scope>
    <source>
        <strain evidence="2">JCM 17316</strain>
    </source>
</reference>
<accession>A0ABP7ZC40</accession>
<dbReference type="Proteomes" id="UP001500266">
    <property type="component" value="Unassembled WGS sequence"/>
</dbReference>
<organism evidence="1 2">
    <name type="scientific">Actinomadura keratinilytica</name>
    <dbReference type="NCBI Taxonomy" id="547461"/>
    <lineage>
        <taxon>Bacteria</taxon>
        <taxon>Bacillati</taxon>
        <taxon>Actinomycetota</taxon>
        <taxon>Actinomycetes</taxon>
        <taxon>Streptosporangiales</taxon>
        <taxon>Thermomonosporaceae</taxon>
        <taxon>Actinomadura</taxon>
    </lineage>
</organism>
<evidence type="ECO:0000313" key="2">
    <source>
        <dbReference type="Proteomes" id="UP001500266"/>
    </source>
</evidence>
<evidence type="ECO:0000313" key="1">
    <source>
        <dbReference type="EMBL" id="GAA4152888.1"/>
    </source>
</evidence>
<gene>
    <name evidence="1" type="ORF">GCM10022416_51470</name>
</gene>
<keyword evidence="2" id="KW-1185">Reference proteome</keyword>
<proteinExistence type="predicted"/>
<sequence length="91" mass="9771">MAGGRTLDRSMRAVHLTWLAENLALHSFEAAVVGPPGAEVLRLVTRGSGSIRYVVCVPAPQVGTWAWLWSNGWALVTDPNAVAMIAKAMRS</sequence>
<comment type="caution">
    <text evidence="1">The sequence shown here is derived from an EMBL/GenBank/DDBJ whole genome shotgun (WGS) entry which is preliminary data.</text>
</comment>
<protein>
    <submittedName>
        <fullName evidence="1">Uncharacterized protein</fullName>
    </submittedName>
</protein>
<dbReference type="EMBL" id="BAABDO010000107">
    <property type="protein sequence ID" value="GAA4152888.1"/>
    <property type="molecule type" value="Genomic_DNA"/>
</dbReference>
<name>A0ABP7ZC40_9ACTN</name>